<dbReference type="Proteomes" id="UP000095597">
    <property type="component" value="Unassembled WGS sequence"/>
</dbReference>
<dbReference type="PROSITE" id="PS51257">
    <property type="entry name" value="PROKAR_LIPOPROTEIN"/>
    <property type="match status" value="1"/>
</dbReference>
<accession>A0A173RHW8</accession>
<keyword evidence="2" id="KW-0812">Transmembrane</keyword>
<name>A0A173RHW8_9FIRM</name>
<sequence>MTDGKSTLTFVIQILTIALLIACLSIILPIRQSQLERYPFQDGTYSLRSVSNENGQYDITLVLAEGTGITEAKSASVSEDSDYEPESHTEDGITYTSLQPGERYELHSEERYHMTLSESEVQVQPVDDGTQRIEKKSSILGTRYTLYM</sequence>
<gene>
    <name evidence="3" type="ORF">ERS852573_00467</name>
</gene>
<dbReference type="AlphaFoldDB" id="A0A173RHW8"/>
<dbReference type="RefSeq" id="WP_055213547.1">
    <property type="nucleotide sequence ID" value="NZ_CYXO01000002.1"/>
</dbReference>
<evidence type="ECO:0000313" key="3">
    <source>
        <dbReference type="EMBL" id="CUM77239.1"/>
    </source>
</evidence>
<evidence type="ECO:0000313" key="4">
    <source>
        <dbReference type="Proteomes" id="UP000095597"/>
    </source>
</evidence>
<feature type="region of interest" description="Disordered" evidence="1">
    <location>
        <begin position="74"/>
        <end position="100"/>
    </location>
</feature>
<evidence type="ECO:0000256" key="2">
    <source>
        <dbReference type="SAM" id="Phobius"/>
    </source>
</evidence>
<organism evidence="3 4">
    <name type="scientific">Dorea longicatena</name>
    <dbReference type="NCBI Taxonomy" id="88431"/>
    <lineage>
        <taxon>Bacteria</taxon>
        <taxon>Bacillati</taxon>
        <taxon>Bacillota</taxon>
        <taxon>Clostridia</taxon>
        <taxon>Lachnospirales</taxon>
        <taxon>Lachnospiraceae</taxon>
        <taxon>Dorea</taxon>
    </lineage>
</organism>
<protein>
    <submittedName>
        <fullName evidence="3">Uncharacterized protein</fullName>
    </submittedName>
</protein>
<feature type="transmembrane region" description="Helical" evidence="2">
    <location>
        <begin position="6"/>
        <end position="28"/>
    </location>
</feature>
<keyword evidence="2" id="KW-1133">Transmembrane helix</keyword>
<keyword evidence="2" id="KW-0472">Membrane</keyword>
<evidence type="ECO:0000256" key="1">
    <source>
        <dbReference type="SAM" id="MobiDB-lite"/>
    </source>
</evidence>
<reference evidence="3 4" key="1">
    <citation type="submission" date="2015-09" db="EMBL/GenBank/DDBJ databases">
        <authorList>
            <consortium name="Pathogen Informatics"/>
        </authorList>
    </citation>
    <scope>NUCLEOTIDE SEQUENCE [LARGE SCALE GENOMIC DNA]</scope>
    <source>
        <strain evidence="3 4">2789STDY5834961</strain>
    </source>
</reference>
<proteinExistence type="predicted"/>
<dbReference type="EMBL" id="CYXO01000002">
    <property type="protein sequence ID" value="CUM77239.1"/>
    <property type="molecule type" value="Genomic_DNA"/>
</dbReference>